<reference evidence="2 3" key="1">
    <citation type="journal article" date="2020" name="ISME J.">
        <title>Uncovering the hidden diversity of litter-decomposition mechanisms in mushroom-forming fungi.</title>
        <authorList>
            <person name="Floudas D."/>
            <person name="Bentzer J."/>
            <person name="Ahren D."/>
            <person name="Johansson T."/>
            <person name="Persson P."/>
            <person name="Tunlid A."/>
        </authorList>
    </citation>
    <scope>NUCLEOTIDE SEQUENCE [LARGE SCALE GENOMIC DNA]</scope>
    <source>
        <strain evidence="2 3">CBS 661.87</strain>
    </source>
</reference>
<protein>
    <recommendedName>
        <fullName evidence="4">F-box domain-containing protein</fullName>
    </recommendedName>
</protein>
<evidence type="ECO:0008006" key="4">
    <source>
        <dbReference type="Google" id="ProtNLM"/>
    </source>
</evidence>
<accession>A0A8H5GT58</accession>
<dbReference type="OrthoDB" id="3251070at2759"/>
<evidence type="ECO:0000256" key="1">
    <source>
        <dbReference type="SAM" id="MobiDB-lite"/>
    </source>
</evidence>
<dbReference type="AlphaFoldDB" id="A0A8H5GT58"/>
<dbReference type="EMBL" id="JAACJP010000051">
    <property type="protein sequence ID" value="KAF5370514.1"/>
    <property type="molecule type" value="Genomic_DNA"/>
</dbReference>
<feature type="region of interest" description="Disordered" evidence="1">
    <location>
        <begin position="1"/>
        <end position="31"/>
    </location>
</feature>
<organism evidence="2 3">
    <name type="scientific">Tricholomella constricta</name>
    <dbReference type="NCBI Taxonomy" id="117010"/>
    <lineage>
        <taxon>Eukaryota</taxon>
        <taxon>Fungi</taxon>
        <taxon>Dikarya</taxon>
        <taxon>Basidiomycota</taxon>
        <taxon>Agaricomycotina</taxon>
        <taxon>Agaricomycetes</taxon>
        <taxon>Agaricomycetidae</taxon>
        <taxon>Agaricales</taxon>
        <taxon>Tricholomatineae</taxon>
        <taxon>Lyophyllaceae</taxon>
        <taxon>Tricholomella</taxon>
    </lineage>
</organism>
<keyword evidence="3" id="KW-1185">Reference proteome</keyword>
<comment type="caution">
    <text evidence="2">The sequence shown here is derived from an EMBL/GenBank/DDBJ whole genome shotgun (WGS) entry which is preliminary data.</text>
</comment>
<sequence length="370" mass="41237">MPPRKRARKNDQKPTKKATSPQLASSPAAAKPLIPSGSNLRPIFEVPNELWLEILSYFPSVRIPTMRIADTPVLPSSTLARQQALRTLSQTCHTFRNRFLPELWDRFEVCTTPGQIEAPNAVTEILFGPSEDEFDIEVYSAWYKDISRALERKSNGLSTSPELAKLVHKVSVVLTRCSAVTVLGAFVRCLHALPNLHTLQVLRAHTKMTTHLKNAFEGHKFPAVQTICLPDHAHNVLRSCPEVVNVICNNGDGSKLVSAIAKECKKVERLEGFRPDDKLMKRIIRAVPNMRQIQIGPNAEILDMLSSAKHLQYIKIETGLPSLEDAMKDADIIAGAKVAKRILREVRGSQLGLRGRAIRPWTTELKVSTS</sequence>
<proteinExistence type="predicted"/>
<gene>
    <name evidence="2" type="ORF">D9615_010330</name>
</gene>
<evidence type="ECO:0000313" key="2">
    <source>
        <dbReference type="EMBL" id="KAF5370514.1"/>
    </source>
</evidence>
<name>A0A8H5GT58_9AGAR</name>
<evidence type="ECO:0000313" key="3">
    <source>
        <dbReference type="Proteomes" id="UP000565441"/>
    </source>
</evidence>
<dbReference type="Proteomes" id="UP000565441">
    <property type="component" value="Unassembled WGS sequence"/>
</dbReference>